<keyword evidence="6" id="KW-1185">Reference proteome</keyword>
<dbReference type="Gene3D" id="4.10.60.10">
    <property type="entry name" value="Zinc finger, CCHC-type"/>
    <property type="match status" value="1"/>
</dbReference>
<reference evidence="5 6" key="1">
    <citation type="submission" date="2014-04" db="EMBL/GenBank/DDBJ databases">
        <authorList>
            <consortium name="DOE Joint Genome Institute"/>
            <person name="Kuo A."/>
            <person name="Kohler A."/>
            <person name="Costa M.D."/>
            <person name="Nagy L.G."/>
            <person name="Floudas D."/>
            <person name="Copeland A."/>
            <person name="Barry K.W."/>
            <person name="Cichocki N."/>
            <person name="Veneault-Fourrey C."/>
            <person name="LaButti K."/>
            <person name="Lindquist E.A."/>
            <person name="Lipzen A."/>
            <person name="Lundell T."/>
            <person name="Morin E."/>
            <person name="Murat C."/>
            <person name="Sun H."/>
            <person name="Tunlid A."/>
            <person name="Henrissat B."/>
            <person name="Grigoriev I.V."/>
            <person name="Hibbett D.S."/>
            <person name="Martin F."/>
            <person name="Nordberg H.P."/>
            <person name="Cantor M.N."/>
            <person name="Hua S.X."/>
        </authorList>
    </citation>
    <scope>NUCLEOTIDE SEQUENCE [LARGE SCALE GENOMIC DNA]</scope>
    <source>
        <strain evidence="5 6">Marx 270</strain>
    </source>
</reference>
<evidence type="ECO:0000256" key="3">
    <source>
        <dbReference type="SAM" id="MobiDB-lite"/>
    </source>
</evidence>
<feature type="compositionally biased region" description="Acidic residues" evidence="3">
    <location>
        <begin position="103"/>
        <end position="121"/>
    </location>
</feature>
<evidence type="ECO:0000256" key="1">
    <source>
        <dbReference type="ARBA" id="ARBA00022664"/>
    </source>
</evidence>
<accession>A0A0C3NEG9</accession>
<organism evidence="5 6">
    <name type="scientific">Pisolithus tinctorius Marx 270</name>
    <dbReference type="NCBI Taxonomy" id="870435"/>
    <lineage>
        <taxon>Eukaryota</taxon>
        <taxon>Fungi</taxon>
        <taxon>Dikarya</taxon>
        <taxon>Basidiomycota</taxon>
        <taxon>Agaricomycotina</taxon>
        <taxon>Agaricomycetes</taxon>
        <taxon>Agaricomycetidae</taxon>
        <taxon>Boletales</taxon>
        <taxon>Sclerodermatineae</taxon>
        <taxon>Pisolithaceae</taxon>
        <taxon>Pisolithus</taxon>
    </lineage>
</organism>
<evidence type="ECO:0000256" key="2">
    <source>
        <dbReference type="PROSITE-ProRule" id="PRU00047"/>
    </source>
</evidence>
<keyword evidence="2" id="KW-0479">Metal-binding</keyword>
<dbReference type="InterPro" id="IPR001878">
    <property type="entry name" value="Znf_CCHC"/>
</dbReference>
<feature type="compositionally biased region" description="Polar residues" evidence="3">
    <location>
        <begin position="142"/>
        <end position="151"/>
    </location>
</feature>
<dbReference type="HOGENOM" id="CLU_033743_1_0_1"/>
<feature type="compositionally biased region" description="Low complexity" evidence="3">
    <location>
        <begin position="425"/>
        <end position="446"/>
    </location>
</feature>
<dbReference type="InParanoid" id="A0A0C3NEG9"/>
<dbReference type="PROSITE" id="PS50158">
    <property type="entry name" value="ZF_CCHC"/>
    <property type="match status" value="1"/>
</dbReference>
<name>A0A0C3NEG9_PISTI</name>
<proteinExistence type="predicted"/>
<evidence type="ECO:0000259" key="4">
    <source>
        <dbReference type="PROSITE" id="PS50158"/>
    </source>
</evidence>
<protein>
    <recommendedName>
        <fullName evidence="4">CCHC-type domain-containing protein</fullName>
    </recommendedName>
</protein>
<dbReference type="InterPro" id="IPR005162">
    <property type="entry name" value="Retrotrans_gag_dom"/>
</dbReference>
<dbReference type="GO" id="GO:0003676">
    <property type="term" value="F:nucleic acid binding"/>
    <property type="evidence" value="ECO:0007669"/>
    <property type="project" value="InterPro"/>
</dbReference>
<dbReference type="EMBL" id="KN832110">
    <property type="protein sequence ID" value="KIN94165.1"/>
    <property type="molecule type" value="Genomic_DNA"/>
</dbReference>
<feature type="compositionally biased region" description="Basic and acidic residues" evidence="3">
    <location>
        <begin position="378"/>
        <end position="390"/>
    </location>
</feature>
<dbReference type="GO" id="GO:0008270">
    <property type="term" value="F:zinc ion binding"/>
    <property type="evidence" value="ECO:0007669"/>
    <property type="project" value="UniProtKB-KW"/>
</dbReference>
<feature type="compositionally biased region" description="Polar residues" evidence="3">
    <location>
        <begin position="14"/>
        <end position="24"/>
    </location>
</feature>
<dbReference type="OrthoDB" id="2688047at2759"/>
<sequence length="446" mass="48589">MATKTHFQPPRGRSATNPDSTSASGARRETALAVLGTTRRSPEPVSPFRGFSAWTSNTPTPRHPTAPIPKGDPGDDGPGDNDDNHPEDDDPGNDPGDNGPGDDNPEDNDPEDDLDFPDPDTEPAVTVFDSLAKAIKLLARNTRTSPESSSRTKLREPDTFDGTDPKKLRAFFIQCELNFQDRPRAFRTNRAKVIFAQSYLKGMALEWFEPDLLGLDDPDDRPLWMDSWREFVLELQTTFGPHDPVADAESQLDHLHMKDSQHINKYVVDFNRLASQVRGYGDAPLAYSLPSDIPALLSYFNLSLKSHFLQRKEEVQQTSKHQGSSNSSNKSSGSGNNNQPKTSQDKSKTGNNNNNNSGSSPKLASSKPGNNSNSSKPEPSKLRKDGKLTPEECKRRLDGNLCMFCGGSGHFADKCPKKAGKAKARAAATTEAAPASGSGSTPKTKK</sequence>
<evidence type="ECO:0000313" key="6">
    <source>
        <dbReference type="Proteomes" id="UP000054217"/>
    </source>
</evidence>
<reference evidence="6" key="2">
    <citation type="submission" date="2015-01" db="EMBL/GenBank/DDBJ databases">
        <title>Evolutionary Origins and Diversification of the Mycorrhizal Mutualists.</title>
        <authorList>
            <consortium name="DOE Joint Genome Institute"/>
            <consortium name="Mycorrhizal Genomics Consortium"/>
            <person name="Kohler A."/>
            <person name="Kuo A."/>
            <person name="Nagy L.G."/>
            <person name="Floudas D."/>
            <person name="Copeland A."/>
            <person name="Barry K.W."/>
            <person name="Cichocki N."/>
            <person name="Veneault-Fourrey C."/>
            <person name="LaButti K."/>
            <person name="Lindquist E.A."/>
            <person name="Lipzen A."/>
            <person name="Lundell T."/>
            <person name="Morin E."/>
            <person name="Murat C."/>
            <person name="Riley R."/>
            <person name="Ohm R."/>
            <person name="Sun H."/>
            <person name="Tunlid A."/>
            <person name="Henrissat B."/>
            <person name="Grigoriev I.V."/>
            <person name="Hibbett D.S."/>
            <person name="Martin F."/>
        </authorList>
    </citation>
    <scope>NUCLEOTIDE SEQUENCE [LARGE SCALE GENOMIC DNA]</scope>
    <source>
        <strain evidence="6">Marx 270</strain>
    </source>
</reference>
<feature type="region of interest" description="Disordered" evidence="3">
    <location>
        <begin position="313"/>
        <end position="390"/>
    </location>
</feature>
<keyword evidence="1" id="KW-0507">mRNA processing</keyword>
<feature type="region of interest" description="Disordered" evidence="3">
    <location>
        <begin position="142"/>
        <end position="161"/>
    </location>
</feature>
<feature type="domain" description="CCHC-type" evidence="4">
    <location>
        <begin position="402"/>
        <end position="417"/>
    </location>
</feature>
<dbReference type="STRING" id="870435.A0A0C3NEG9"/>
<dbReference type="Proteomes" id="UP000054217">
    <property type="component" value="Unassembled WGS sequence"/>
</dbReference>
<keyword evidence="2" id="KW-0863">Zinc-finger</keyword>
<evidence type="ECO:0000313" key="5">
    <source>
        <dbReference type="EMBL" id="KIN94165.1"/>
    </source>
</evidence>
<keyword evidence="2" id="KW-0862">Zinc</keyword>
<feature type="compositionally biased region" description="Acidic residues" evidence="3">
    <location>
        <begin position="74"/>
        <end position="92"/>
    </location>
</feature>
<feature type="compositionally biased region" description="Low complexity" evidence="3">
    <location>
        <begin position="350"/>
        <end position="377"/>
    </location>
</feature>
<feature type="region of interest" description="Disordered" evidence="3">
    <location>
        <begin position="1"/>
        <end position="123"/>
    </location>
</feature>
<dbReference type="GO" id="GO:0006397">
    <property type="term" value="P:mRNA processing"/>
    <property type="evidence" value="ECO:0007669"/>
    <property type="project" value="UniProtKB-KW"/>
</dbReference>
<dbReference type="SUPFAM" id="SSF57756">
    <property type="entry name" value="Retrovirus zinc finger-like domains"/>
    <property type="match status" value="1"/>
</dbReference>
<gene>
    <name evidence="5" type="ORF">M404DRAFT_168981</name>
</gene>
<dbReference type="AlphaFoldDB" id="A0A0C3NEG9"/>
<dbReference type="Pfam" id="PF03732">
    <property type="entry name" value="Retrotrans_gag"/>
    <property type="match status" value="1"/>
</dbReference>
<feature type="region of interest" description="Disordered" evidence="3">
    <location>
        <begin position="409"/>
        <end position="446"/>
    </location>
</feature>
<dbReference type="InterPro" id="IPR036875">
    <property type="entry name" value="Znf_CCHC_sf"/>
</dbReference>
<feature type="compositionally biased region" description="Low complexity" evidence="3">
    <location>
        <begin position="323"/>
        <end position="338"/>
    </location>
</feature>